<evidence type="ECO:0000313" key="2">
    <source>
        <dbReference type="EMBL" id="QTC87163.1"/>
    </source>
</evidence>
<accession>A0ABX7SIC1</accession>
<evidence type="ECO:0000256" key="1">
    <source>
        <dbReference type="SAM" id="SignalP"/>
    </source>
</evidence>
<dbReference type="Proteomes" id="UP000663942">
    <property type="component" value="Chromosome"/>
</dbReference>
<feature type="chain" id="PRO_5046444819" evidence="1">
    <location>
        <begin position="16"/>
        <end position="353"/>
    </location>
</feature>
<protein>
    <submittedName>
        <fullName evidence="2">Uncharacterized protein</fullName>
    </submittedName>
</protein>
<name>A0ABX7SIC1_9CAUL</name>
<keyword evidence="1" id="KW-0732">Signal</keyword>
<proteinExistence type="predicted"/>
<organism evidence="2 3">
    <name type="scientific">Brevundimonas pondensis</name>
    <dbReference type="NCBI Taxonomy" id="2774189"/>
    <lineage>
        <taxon>Bacteria</taxon>
        <taxon>Pseudomonadati</taxon>
        <taxon>Pseudomonadota</taxon>
        <taxon>Alphaproteobacteria</taxon>
        <taxon>Caulobacterales</taxon>
        <taxon>Caulobacteraceae</taxon>
        <taxon>Brevundimonas</taxon>
    </lineage>
</organism>
<sequence length="353" mass="37267">MFALVLLLTSTAASSALFHASDSLCARALGAAPDLSCAEAGRGVALAASPEEAQRLAGYARAGEARFTAQFGRDIAPYVVISTPPVPQRAALTAAGFTHVLPWPAPRAFDEAARRGVEQGTRRFAASQNMTPAQTEEVVARALSQIPDAKAQAALDAGMMPHELGHLWFTAAFWPQRPEADADAPRHYGGPGPDWLDEAAAVVLEDDVTAAQRRDQFRALMRGETVPAVGPIDGRAMLLDLPGLLAREHPGLARAVAIAPEVAASGGVGVSFTPAGAGPRPAAMERVFYIQTRVFADYLMQTSSRPTILAEIAQSLASGRGFEDWLAEQGAAHGLPTSVPDLQGDWQAYAERQ</sequence>
<feature type="signal peptide" evidence="1">
    <location>
        <begin position="1"/>
        <end position="15"/>
    </location>
</feature>
<dbReference type="EMBL" id="CP062006">
    <property type="protein sequence ID" value="QTC87163.1"/>
    <property type="molecule type" value="Genomic_DNA"/>
</dbReference>
<dbReference type="RefSeq" id="WP_207823191.1">
    <property type="nucleotide sequence ID" value="NZ_CP062006.1"/>
</dbReference>
<keyword evidence="3" id="KW-1185">Reference proteome</keyword>
<evidence type="ECO:0000313" key="3">
    <source>
        <dbReference type="Proteomes" id="UP000663942"/>
    </source>
</evidence>
<reference evidence="2 3" key="1">
    <citation type="submission" date="2020-09" db="EMBL/GenBank/DDBJ databases">
        <title>Brevundimonas sp. LVF1 isolated from an oligotrophic pond in Goettingen, Germany.</title>
        <authorList>
            <person name="Friedrich I."/>
            <person name="Klassen A."/>
            <person name="Neubauer H."/>
            <person name="Schneider D."/>
            <person name="Hertel R."/>
            <person name="Daniel R."/>
        </authorList>
    </citation>
    <scope>NUCLEOTIDE SEQUENCE [LARGE SCALE GENOMIC DNA]</scope>
    <source>
        <strain evidence="2 3">LVF1</strain>
    </source>
</reference>
<gene>
    <name evidence="2" type="ORF">IFE19_13815</name>
</gene>